<name>A0A9D1LAI3_9CLOT</name>
<dbReference type="InterPro" id="IPR005754">
    <property type="entry name" value="Sortase"/>
</dbReference>
<dbReference type="Pfam" id="PF04203">
    <property type="entry name" value="Sortase"/>
    <property type="match status" value="1"/>
</dbReference>
<dbReference type="CDD" id="cd05827">
    <property type="entry name" value="Sortase_C"/>
    <property type="match status" value="1"/>
</dbReference>
<reference evidence="4" key="1">
    <citation type="submission" date="2020-10" db="EMBL/GenBank/DDBJ databases">
        <authorList>
            <person name="Gilroy R."/>
        </authorList>
    </citation>
    <scope>NUCLEOTIDE SEQUENCE</scope>
    <source>
        <strain evidence="4">CHK195-4489</strain>
    </source>
</reference>
<reference evidence="4" key="2">
    <citation type="journal article" date="2021" name="PeerJ">
        <title>Extensive microbial diversity within the chicken gut microbiome revealed by metagenomics and culture.</title>
        <authorList>
            <person name="Gilroy R."/>
            <person name="Ravi A."/>
            <person name="Getino M."/>
            <person name="Pursley I."/>
            <person name="Horton D.L."/>
            <person name="Alikhan N.F."/>
            <person name="Baker D."/>
            <person name="Gharbi K."/>
            <person name="Hall N."/>
            <person name="Watson M."/>
            <person name="Adriaenssens E.M."/>
            <person name="Foster-Nyarko E."/>
            <person name="Jarju S."/>
            <person name="Secka A."/>
            <person name="Antonio M."/>
            <person name="Oren A."/>
            <person name="Chaudhuri R.R."/>
            <person name="La Ragione R."/>
            <person name="Hildebrand F."/>
            <person name="Pallen M.J."/>
        </authorList>
    </citation>
    <scope>NUCLEOTIDE SEQUENCE</scope>
    <source>
        <strain evidence="4">CHK195-4489</strain>
    </source>
</reference>
<dbReference type="InterPro" id="IPR023365">
    <property type="entry name" value="Sortase_dom-sf"/>
</dbReference>
<dbReference type="Proteomes" id="UP000824089">
    <property type="component" value="Unassembled WGS sequence"/>
</dbReference>
<evidence type="ECO:0000256" key="3">
    <source>
        <dbReference type="SAM" id="Phobius"/>
    </source>
</evidence>
<keyword evidence="1" id="KW-0378">Hydrolase</keyword>
<dbReference type="SUPFAM" id="SSF63817">
    <property type="entry name" value="Sortase"/>
    <property type="match status" value="1"/>
</dbReference>
<evidence type="ECO:0000313" key="5">
    <source>
        <dbReference type="Proteomes" id="UP000824089"/>
    </source>
</evidence>
<sequence length="248" mass="28563">MRNRNRWLIVISIVVFLTGLAVLLYPAYTDRLYRKGVQQQRTAFEEQIEAAFERQIEAAKERAPEEPLPALPFEDLYQELKRRNETLFAEKQKDLKDPFSYQQPAVALSEFGLEGNIIGFISIPKMEIELPILLGANTENMREGAVHLTETSYPIGGVNTNCVLAAHRGSSRAAMFRDIEALEIGDEIYIRNFRETLTYQVAELRVISPTDVQELLIQNGRDLVTLITCHPYRHNYQRYVVFCERVQP</sequence>
<feature type="transmembrane region" description="Helical" evidence="3">
    <location>
        <begin position="7"/>
        <end position="28"/>
    </location>
</feature>
<accession>A0A9D1LAI3</accession>
<dbReference type="NCBIfam" id="NF033745">
    <property type="entry name" value="class_C_sortase"/>
    <property type="match status" value="1"/>
</dbReference>
<protein>
    <submittedName>
        <fullName evidence="4">Class C sortase</fullName>
    </submittedName>
</protein>
<dbReference type="Gene3D" id="2.40.260.10">
    <property type="entry name" value="Sortase"/>
    <property type="match status" value="1"/>
</dbReference>
<dbReference type="AlphaFoldDB" id="A0A9D1LAI3"/>
<dbReference type="GO" id="GO:0016787">
    <property type="term" value="F:hydrolase activity"/>
    <property type="evidence" value="ECO:0007669"/>
    <property type="project" value="UniProtKB-KW"/>
</dbReference>
<dbReference type="InterPro" id="IPR042002">
    <property type="entry name" value="Sortase_C"/>
</dbReference>
<comment type="caution">
    <text evidence="4">The sequence shown here is derived from an EMBL/GenBank/DDBJ whole genome shotgun (WGS) entry which is preliminary data.</text>
</comment>
<keyword evidence="3" id="KW-0472">Membrane</keyword>
<proteinExistence type="predicted"/>
<organism evidence="4 5">
    <name type="scientific">Candidatus Egerieisoma faecipullorum</name>
    <dbReference type="NCBI Taxonomy" id="2840963"/>
    <lineage>
        <taxon>Bacteria</taxon>
        <taxon>Bacillati</taxon>
        <taxon>Bacillota</taxon>
        <taxon>Clostridia</taxon>
        <taxon>Eubacteriales</taxon>
        <taxon>Clostridiaceae</taxon>
        <taxon>Clostridiaceae incertae sedis</taxon>
        <taxon>Candidatus Egerieisoma</taxon>
    </lineage>
</organism>
<evidence type="ECO:0000256" key="2">
    <source>
        <dbReference type="PIRSR" id="PIRSR605754-1"/>
    </source>
</evidence>
<feature type="active site" description="Acyl-thioester intermediate" evidence="2">
    <location>
        <position position="229"/>
    </location>
</feature>
<keyword evidence="3" id="KW-0812">Transmembrane</keyword>
<feature type="active site" description="Proton donor/acceptor" evidence="2">
    <location>
        <position position="167"/>
    </location>
</feature>
<keyword evidence="3" id="KW-1133">Transmembrane helix</keyword>
<dbReference type="EMBL" id="DVMM01000063">
    <property type="protein sequence ID" value="HIU29273.1"/>
    <property type="molecule type" value="Genomic_DNA"/>
</dbReference>
<gene>
    <name evidence="4" type="ORF">IAD50_03130</name>
</gene>
<dbReference type="NCBIfam" id="TIGR01076">
    <property type="entry name" value="sortase_fam"/>
    <property type="match status" value="1"/>
</dbReference>
<evidence type="ECO:0000313" key="4">
    <source>
        <dbReference type="EMBL" id="HIU29273.1"/>
    </source>
</evidence>
<evidence type="ECO:0000256" key="1">
    <source>
        <dbReference type="ARBA" id="ARBA00022801"/>
    </source>
</evidence>